<gene>
    <name evidence="3" type="ORF">EYF70_08245</name>
    <name evidence="2" type="ORF">GCM10007387_10030</name>
</gene>
<evidence type="ECO:0000313" key="2">
    <source>
        <dbReference type="EMBL" id="GGY30368.1"/>
    </source>
</evidence>
<dbReference type="Pfam" id="PF00144">
    <property type="entry name" value="Beta-lactamase"/>
    <property type="match status" value="1"/>
</dbReference>
<dbReference type="PANTHER" id="PTHR46825">
    <property type="entry name" value="D-ALANYL-D-ALANINE-CARBOXYPEPTIDASE/ENDOPEPTIDASE AMPH"/>
    <property type="match status" value="1"/>
</dbReference>
<dbReference type="Gene3D" id="3.40.710.10">
    <property type="entry name" value="DD-peptidase/beta-lactamase superfamily"/>
    <property type="match status" value="1"/>
</dbReference>
<name>A0A411WW37_9BURK</name>
<evidence type="ECO:0000259" key="1">
    <source>
        <dbReference type="Pfam" id="PF00144"/>
    </source>
</evidence>
<dbReference type="Proteomes" id="UP000292307">
    <property type="component" value="Chromosome"/>
</dbReference>
<dbReference type="OrthoDB" id="9799367at2"/>
<evidence type="ECO:0000313" key="3">
    <source>
        <dbReference type="EMBL" id="QBI00838.1"/>
    </source>
</evidence>
<dbReference type="InterPro" id="IPR050491">
    <property type="entry name" value="AmpC-like"/>
</dbReference>
<keyword evidence="3" id="KW-0378">Hydrolase</keyword>
<keyword evidence="4" id="KW-1185">Reference proteome</keyword>
<sequence>MHTVSADMDHPSAVAAALDPLFAPFNRADAPGLVVAVARAGKPVYRRGFGLASVALGVANTPWTRMRIGSTSKHFACLAALLLEQDGLLDLDAPASRHVPELATDGAMPTLRQFMNHTSGLRCGLDAGFLAEGMAIRPAGSMLAGQVRMRGVNFAPGDKFMYNNGGYHLLSLAIARAAGMPFERFLTERILAPLGMHDTLSVPDDFAVHRGLATLHVARPDGGYKRGVFPSMELLGEGAIVSTLDDMLRWLAHLRGPKRVGSEATWESMTAPTRLGNGVAVPYGYGLMRHRYRGVEVIHHAGAVIGGACQMMTVPAHALDIVIMSNGAPVNPHELAKQVVDKMLGEVLPGDALLEPVPAKAGSASYRRLLGARYVGRTSGLVIGFADVEGALGLSLLNLPPMPLYGGDGGDGGELRLPFEDIAAGPFVLDARALEGEGAPPATLPFGEAGVPEPYDLLVAPEGGLPPFAAELAGEYTVPDLDARATVALEGEELTMRVQGRYGATVLRFEPFGPDLLGWRMEGADIPLRGIAHLRRDGGGAVTALVIDTTRTRGMRFVRQAR</sequence>
<dbReference type="SUPFAM" id="SSF56601">
    <property type="entry name" value="beta-lactamase/transpeptidase-like"/>
    <property type="match status" value="1"/>
</dbReference>
<reference evidence="2" key="3">
    <citation type="submission" date="2022-12" db="EMBL/GenBank/DDBJ databases">
        <authorList>
            <person name="Sun Q."/>
            <person name="Kim S."/>
        </authorList>
    </citation>
    <scope>NUCLEOTIDE SEQUENCE</scope>
    <source>
        <strain evidence="2">KCTC 12343</strain>
    </source>
</reference>
<accession>A0A411WW37</accession>
<protein>
    <submittedName>
        <fullName evidence="3">Serine hydrolase</fullName>
    </submittedName>
</protein>
<evidence type="ECO:0000313" key="5">
    <source>
        <dbReference type="Proteomes" id="UP000628442"/>
    </source>
</evidence>
<dbReference type="GO" id="GO:0016787">
    <property type="term" value="F:hydrolase activity"/>
    <property type="evidence" value="ECO:0007669"/>
    <property type="project" value="UniProtKB-KW"/>
</dbReference>
<reference evidence="3 4" key="2">
    <citation type="submission" date="2019-02" db="EMBL/GenBank/DDBJ databases">
        <title>Draft Genome Sequences of Six Type Strains of the Genus Massilia.</title>
        <authorList>
            <person name="Miess H."/>
            <person name="Frediansyhah A."/>
            <person name="Gross H."/>
        </authorList>
    </citation>
    <scope>NUCLEOTIDE SEQUENCE [LARGE SCALE GENOMIC DNA]</scope>
    <source>
        <strain evidence="3 4">DSM 17472</strain>
    </source>
</reference>
<dbReference type="InterPro" id="IPR012338">
    <property type="entry name" value="Beta-lactam/transpept-like"/>
</dbReference>
<proteinExistence type="predicted"/>
<evidence type="ECO:0000313" key="4">
    <source>
        <dbReference type="Proteomes" id="UP000292307"/>
    </source>
</evidence>
<dbReference type="AlphaFoldDB" id="A0A411WW37"/>
<dbReference type="RefSeq" id="WP_131144966.1">
    <property type="nucleotide sequence ID" value="NZ_BMWV01000002.1"/>
</dbReference>
<reference evidence="2" key="1">
    <citation type="journal article" date="2014" name="Int. J. Syst. Evol. Microbiol.">
        <title>Complete genome sequence of Corynebacterium casei LMG S-19264T (=DSM 44701T), isolated from a smear-ripened cheese.</title>
        <authorList>
            <consortium name="US DOE Joint Genome Institute (JGI-PGF)"/>
            <person name="Walter F."/>
            <person name="Albersmeier A."/>
            <person name="Kalinowski J."/>
            <person name="Ruckert C."/>
        </authorList>
    </citation>
    <scope>NUCLEOTIDE SEQUENCE</scope>
    <source>
        <strain evidence="2">KCTC 12343</strain>
    </source>
</reference>
<dbReference type="PANTHER" id="PTHR46825:SF9">
    <property type="entry name" value="BETA-LACTAMASE-RELATED DOMAIN-CONTAINING PROTEIN"/>
    <property type="match status" value="1"/>
</dbReference>
<feature type="domain" description="Beta-lactamase-related" evidence="1">
    <location>
        <begin position="22"/>
        <end position="333"/>
    </location>
</feature>
<dbReference type="EMBL" id="BMWV01000002">
    <property type="protein sequence ID" value="GGY30368.1"/>
    <property type="molecule type" value="Genomic_DNA"/>
</dbReference>
<dbReference type="Proteomes" id="UP000628442">
    <property type="component" value="Unassembled WGS sequence"/>
</dbReference>
<organism evidence="2 5">
    <name type="scientific">Pseudoduganella albidiflava</name>
    <dbReference type="NCBI Taxonomy" id="321983"/>
    <lineage>
        <taxon>Bacteria</taxon>
        <taxon>Pseudomonadati</taxon>
        <taxon>Pseudomonadota</taxon>
        <taxon>Betaproteobacteria</taxon>
        <taxon>Burkholderiales</taxon>
        <taxon>Oxalobacteraceae</taxon>
        <taxon>Telluria group</taxon>
        <taxon>Pseudoduganella</taxon>
    </lineage>
</organism>
<dbReference type="InterPro" id="IPR001466">
    <property type="entry name" value="Beta-lactam-related"/>
</dbReference>
<dbReference type="EMBL" id="CP036401">
    <property type="protein sequence ID" value="QBI00838.1"/>
    <property type="molecule type" value="Genomic_DNA"/>
</dbReference>